<organism evidence="1 2">
    <name type="scientific">Vaccinium darrowii</name>
    <dbReference type="NCBI Taxonomy" id="229202"/>
    <lineage>
        <taxon>Eukaryota</taxon>
        <taxon>Viridiplantae</taxon>
        <taxon>Streptophyta</taxon>
        <taxon>Embryophyta</taxon>
        <taxon>Tracheophyta</taxon>
        <taxon>Spermatophyta</taxon>
        <taxon>Magnoliopsida</taxon>
        <taxon>eudicotyledons</taxon>
        <taxon>Gunneridae</taxon>
        <taxon>Pentapetalae</taxon>
        <taxon>asterids</taxon>
        <taxon>Ericales</taxon>
        <taxon>Ericaceae</taxon>
        <taxon>Vaccinioideae</taxon>
        <taxon>Vaccinieae</taxon>
        <taxon>Vaccinium</taxon>
    </lineage>
</organism>
<reference evidence="1 2" key="1">
    <citation type="journal article" date="2021" name="Hortic Res">
        <title>High-quality reference genome and annotation aids understanding of berry development for evergreen blueberry (Vaccinium darrowii).</title>
        <authorList>
            <person name="Yu J."/>
            <person name="Hulse-Kemp A.M."/>
            <person name="Babiker E."/>
            <person name="Staton M."/>
        </authorList>
    </citation>
    <scope>NUCLEOTIDE SEQUENCE [LARGE SCALE GENOMIC DNA]</scope>
    <source>
        <strain evidence="2">cv. NJ 8807/NJ 8810</strain>
        <tissue evidence="1">Young leaf</tissue>
    </source>
</reference>
<protein>
    <submittedName>
        <fullName evidence="1">Uncharacterized protein</fullName>
    </submittedName>
</protein>
<comment type="caution">
    <text evidence="1">The sequence shown here is derived from an EMBL/GenBank/DDBJ whole genome shotgun (WGS) entry which is preliminary data.</text>
</comment>
<evidence type="ECO:0000313" key="1">
    <source>
        <dbReference type="EMBL" id="KAH7835053.1"/>
    </source>
</evidence>
<sequence length="1198" mass="130482">MASEEGKKKPAFDSEAASSLVKDLRDTFVTGKTRSYEWRASQLKSLLKMTKDHENDIIDALRSDLSKPVLEAFVAEIAVIKSSCEFILKGLKHWMMPEKVKTSMVTFPSSAEIVPEPLGVVLVISAWNYPFCLSLDPVIGAIAAGNAVVLKPSEIAPATSSLLAKLCGEYLDSSAVKVVEGAVPETSALLEQKWDKIFYTGNGNVGRIVTAAAAKHLTPVTLELGGKCPVVVDSEINLTVTARRIIAGKWAFNNGQACISADHIITTKDFAPKLIDALKLELEQFFGKDPLISEDLSRIVNSNHFVRLTKLLDEDKVSRNIVHGGRRNKDSLKIAPTILLDAPDDSLIMNEEIFGPLLPIVTVDSIEDSFDIIKSKEKPLAAYLFTNNKTLKEKFVRNVYAGGLLINDIAIHVTNLYLPFGGVGESGMGAYHGKFSFDTFSHKKAVLYRSFAGDTPARRRRNRVYQVKRFAMRQSFGKLSNPVIGNATKNALIASSSAFSTSSGGGGGSGRGRGRGSFVIGPSDSQIVAPPGKTEAAGDDYDPQGDSVSSPFPSGLGHGRGKPLPSTPTRPSYSSFMSAGSGTSVDGAGAGRGRVTAPTPQQKAEPEQFGPKRPIFFTKEEPLSDLASTKPSIPRNPQIQDNELPSSILSVLSGAGRGKPANQSVPDVKAKEENRHLRPSKPGRGIGVGSTSGEGSSTQPKLSREEAVKKAVGILSRGGVVADTMDDGGRGRGGFKGRGNRGRERGRGRDRDRDRRRDGRVKDGDDDFGAGLYLGDDADGEKLAKTIGADKMNQLVEAFEEMSGRVLPSPMEDAYLEALHTNYMIECEPEYLMEDFGTNPDIDEKPPIPLRDAFEKMKPFLMAYEGIQSQSEWEEVVKDAMERVPIMKELVDYYSGPDRVTAKKQHEELERVAKTLSESAPPSVKRFTERAVLSLQSNPGWGFDKKCEFMDRLVGEVSQQYKETEGEFTIPLIRRTSLNEKFGEKQTSARTVMVEAPRLDLAHLAMVEVKPLLLTQLPLRILPSCPLLVVPVVTLVTLDAVEPPLLLIHHRSPRPIFFTKEEPLYDSATTKPIRNPLLQDNNLPSKILSVISGAGREKLAEQLVRVLKAKEENRHLRPLKPSKEIGVGLTSGDGSLIQPKLSREKVVKKAVGILSKGGFVTNTKEEDGGRGRGCFRGRGNRGGRVRGDQRGRGKRDKG</sequence>
<dbReference type="EMBL" id="CM037152">
    <property type="protein sequence ID" value="KAH7835053.1"/>
    <property type="molecule type" value="Genomic_DNA"/>
</dbReference>
<evidence type="ECO:0000313" key="2">
    <source>
        <dbReference type="Proteomes" id="UP000828048"/>
    </source>
</evidence>
<gene>
    <name evidence="1" type="ORF">Vadar_022430</name>
</gene>
<dbReference type="Proteomes" id="UP000828048">
    <property type="component" value="Chromosome 2"/>
</dbReference>
<keyword evidence="2" id="KW-1185">Reference proteome</keyword>
<accession>A0ACB7X2Z4</accession>
<proteinExistence type="predicted"/>
<name>A0ACB7X2Z4_9ERIC</name>